<dbReference type="HOGENOM" id="CLU_1330458_0_0_0"/>
<reference evidence="3" key="1">
    <citation type="submission" date="2011-10" db="EMBL/GenBank/DDBJ databases">
        <title>The complete genome of chromosome of Thermovirga lienii DSM 17291.</title>
        <authorList>
            <consortium name="US DOE Joint Genome Institute (JGI-PGF)"/>
            <person name="Lucas S."/>
            <person name="Copeland A."/>
            <person name="Lapidus A."/>
            <person name="Glavina del Rio T."/>
            <person name="Dalin E."/>
            <person name="Tice H."/>
            <person name="Bruce D."/>
            <person name="Goodwin L."/>
            <person name="Pitluck S."/>
            <person name="Peters L."/>
            <person name="Mikhailova N."/>
            <person name="Saunders E."/>
            <person name="Kyrpides N."/>
            <person name="Mavromatis K."/>
            <person name="Ivanova N."/>
            <person name="Last F.I."/>
            <person name="Brettin T."/>
            <person name="Detter J.C."/>
            <person name="Han C."/>
            <person name="Larimer F."/>
            <person name="Land M."/>
            <person name="Hauser L."/>
            <person name="Markowitz V."/>
            <person name="Cheng J.-F."/>
            <person name="Hugenholtz P."/>
            <person name="Woyke T."/>
            <person name="Wu D."/>
            <person name="Spring S."/>
            <person name="Schroeder M."/>
            <person name="Brambilla E.-M."/>
            <person name="Klenk H.-P."/>
            <person name="Eisen J.A."/>
        </authorList>
    </citation>
    <scope>NUCLEOTIDE SEQUENCE [LARGE SCALE GENOMIC DNA]</scope>
    <source>
        <strain evidence="3">ATCC BAA-1197 / DSM 17291 / Cas60314</strain>
    </source>
</reference>
<dbReference type="OrthoDB" id="9780488at2"/>
<dbReference type="STRING" id="580340.Tlie_0629"/>
<accession>G7V8S3</accession>
<protein>
    <recommendedName>
        <fullName evidence="1">DUF2344 domain-containing protein</fullName>
    </recommendedName>
</protein>
<dbReference type="KEGG" id="tli:Tlie_0629"/>
<organism evidence="2 3">
    <name type="scientific">Thermovirga lienii (strain ATCC BAA-1197 / DSM 17291 / Cas60314)</name>
    <dbReference type="NCBI Taxonomy" id="580340"/>
    <lineage>
        <taxon>Bacteria</taxon>
        <taxon>Thermotogati</taxon>
        <taxon>Synergistota</taxon>
        <taxon>Synergistia</taxon>
        <taxon>Synergistales</taxon>
        <taxon>Thermovirgaceae</taxon>
        <taxon>Thermovirga</taxon>
    </lineage>
</organism>
<feature type="domain" description="DUF2344" evidence="1">
    <location>
        <begin position="3"/>
        <end position="125"/>
    </location>
</feature>
<proteinExistence type="predicted"/>
<gene>
    <name evidence="2" type="ordered locus">Tlie_0629</name>
</gene>
<dbReference type="NCBIfam" id="TIGR03936">
    <property type="entry name" value="sam_1_link_chp"/>
    <property type="match status" value="1"/>
</dbReference>
<dbReference type="Pfam" id="PF10105">
    <property type="entry name" value="DUF2344"/>
    <property type="match status" value="1"/>
</dbReference>
<name>G7V8S3_THELD</name>
<dbReference type="InterPro" id="IPR018768">
    <property type="entry name" value="DUF2344"/>
</dbReference>
<dbReference type="AlphaFoldDB" id="G7V8S3"/>
<dbReference type="EMBL" id="CP003096">
    <property type="protein sequence ID" value="AER66364.1"/>
    <property type="molecule type" value="Genomic_DNA"/>
</dbReference>
<evidence type="ECO:0000313" key="2">
    <source>
        <dbReference type="EMBL" id="AER66364.1"/>
    </source>
</evidence>
<keyword evidence="3" id="KW-1185">Reference proteome</keyword>
<evidence type="ECO:0000259" key="1">
    <source>
        <dbReference type="Pfam" id="PF10105"/>
    </source>
</evidence>
<dbReference type="Proteomes" id="UP000005868">
    <property type="component" value="Chromosome"/>
</dbReference>
<reference evidence="2 3" key="2">
    <citation type="journal article" date="2012" name="Stand. Genomic Sci.">
        <title>Genome sequence of the moderately thermophilic, amino-acid-degrading and sulfur-reducing bacterium Thermovirga lienii type strain (Cas60314(T)).</title>
        <authorList>
            <person name="Goker M."/>
            <person name="Saunders E."/>
            <person name="Lapidus A."/>
            <person name="Nolan M."/>
            <person name="Lucas S."/>
            <person name="Hammon N."/>
            <person name="Deshpande S."/>
            <person name="Cheng J.F."/>
            <person name="Han C."/>
            <person name="Tapia R."/>
            <person name="Goodwin L.A."/>
            <person name="Pitluck S."/>
            <person name="Liolios K."/>
            <person name="Mavromatis K."/>
            <person name="Pagani I."/>
            <person name="Ivanova N."/>
            <person name="Mikhailova N."/>
            <person name="Pati A."/>
            <person name="Chen A."/>
            <person name="Palaniappan K."/>
            <person name="Land M."/>
            <person name="Chang Y.J."/>
            <person name="Jeffries C.D."/>
            <person name="Brambilla E.M."/>
            <person name="Rohde M."/>
            <person name="Spring S."/>
            <person name="Detter J.C."/>
            <person name="Woyke T."/>
            <person name="Bristow J."/>
            <person name="Eisen J.A."/>
            <person name="Markowitz V."/>
            <person name="Hugenholtz P."/>
            <person name="Kyrpides N.C."/>
            <person name="Klenk H.P."/>
        </authorList>
    </citation>
    <scope>NUCLEOTIDE SEQUENCE [LARGE SCALE GENOMIC DNA]</scope>
    <source>
        <strain evidence="3">ATCC BAA-1197 / DSM 17291 / Cas60314</strain>
    </source>
</reference>
<evidence type="ECO:0000313" key="3">
    <source>
        <dbReference type="Proteomes" id="UP000005868"/>
    </source>
</evidence>
<sequence>MMRLRFIYEKRGLLSFVPHVELPPLICRAMRRAGYSIARTMGFSPRDKISLGPALPIGVIGLAEPAEIWLEKQDVPQVEQINRYMPEGLRFHCIKEVDARVPSLNKLCTAAHYRVYFNVENALDKLRSFSVEEWDALGKIEHLVFGNDYIEYVQLDPARAGLTKLVSVLKEKGAVKGWEDLFMVRLAVGVLKGGEVCPPMGPAELDG</sequence>
<dbReference type="eggNOG" id="COG5011">
    <property type="taxonomic scope" value="Bacteria"/>
</dbReference>